<evidence type="ECO:0000313" key="2">
    <source>
        <dbReference type="EMBL" id="KIK47933.1"/>
    </source>
</evidence>
<dbReference type="Proteomes" id="UP000054485">
    <property type="component" value="Unassembled WGS sequence"/>
</dbReference>
<protein>
    <submittedName>
        <fullName evidence="2">Uncharacterized protein</fullName>
    </submittedName>
</protein>
<dbReference type="AlphaFoldDB" id="A0A0D0BYM9"/>
<reference evidence="2 3" key="1">
    <citation type="submission" date="2014-04" db="EMBL/GenBank/DDBJ databases">
        <authorList>
            <consortium name="DOE Joint Genome Institute"/>
            <person name="Kuo A."/>
            <person name="Ruytinx J."/>
            <person name="Rineau F."/>
            <person name="Colpaert J."/>
            <person name="Kohler A."/>
            <person name="Nagy L.G."/>
            <person name="Floudas D."/>
            <person name="Copeland A."/>
            <person name="Barry K.W."/>
            <person name="Cichocki N."/>
            <person name="Veneault-Fourrey C."/>
            <person name="LaButti K."/>
            <person name="Lindquist E.A."/>
            <person name="Lipzen A."/>
            <person name="Lundell T."/>
            <person name="Morin E."/>
            <person name="Murat C."/>
            <person name="Sun H."/>
            <person name="Tunlid A."/>
            <person name="Henrissat B."/>
            <person name="Grigoriev I.V."/>
            <person name="Hibbett D.S."/>
            <person name="Martin F."/>
            <person name="Nordberg H.P."/>
            <person name="Cantor M.N."/>
            <person name="Hua S.X."/>
        </authorList>
    </citation>
    <scope>NUCLEOTIDE SEQUENCE [LARGE SCALE GENOMIC DNA]</scope>
    <source>
        <strain evidence="2 3">UH-Slu-Lm8-n1</strain>
    </source>
</reference>
<reference evidence="3" key="2">
    <citation type="submission" date="2015-01" db="EMBL/GenBank/DDBJ databases">
        <title>Evolutionary Origins and Diversification of the Mycorrhizal Mutualists.</title>
        <authorList>
            <consortium name="DOE Joint Genome Institute"/>
            <consortium name="Mycorrhizal Genomics Consortium"/>
            <person name="Kohler A."/>
            <person name="Kuo A."/>
            <person name="Nagy L.G."/>
            <person name="Floudas D."/>
            <person name="Copeland A."/>
            <person name="Barry K.W."/>
            <person name="Cichocki N."/>
            <person name="Veneault-Fourrey C."/>
            <person name="LaButti K."/>
            <person name="Lindquist E.A."/>
            <person name="Lipzen A."/>
            <person name="Lundell T."/>
            <person name="Morin E."/>
            <person name="Murat C."/>
            <person name="Riley R."/>
            <person name="Ohm R."/>
            <person name="Sun H."/>
            <person name="Tunlid A."/>
            <person name="Henrissat B."/>
            <person name="Grigoriev I.V."/>
            <person name="Hibbett D.S."/>
            <person name="Martin F."/>
        </authorList>
    </citation>
    <scope>NUCLEOTIDE SEQUENCE [LARGE SCALE GENOMIC DNA]</scope>
    <source>
        <strain evidence="3">UH-Slu-Lm8-n1</strain>
    </source>
</reference>
<feature type="compositionally biased region" description="Low complexity" evidence="1">
    <location>
        <begin position="22"/>
        <end position="33"/>
    </location>
</feature>
<evidence type="ECO:0000313" key="3">
    <source>
        <dbReference type="Proteomes" id="UP000054485"/>
    </source>
</evidence>
<dbReference type="HOGENOM" id="CLU_2413928_0_0_1"/>
<sequence>MSPFLSLKRLSINSKLSRRSSSHSSKSTSTRDSIQGHPSPMDITYAVAFSPSTTPSYPTFEGTPAVGGYAEMLDDDNMSWGSRSSGRQQRSLF</sequence>
<keyword evidence="3" id="KW-1185">Reference proteome</keyword>
<proteinExistence type="predicted"/>
<feature type="region of interest" description="Disordered" evidence="1">
    <location>
        <begin position="14"/>
        <end position="42"/>
    </location>
</feature>
<feature type="region of interest" description="Disordered" evidence="1">
    <location>
        <begin position="74"/>
        <end position="93"/>
    </location>
</feature>
<accession>A0A0D0BYM9</accession>
<name>A0A0D0BYM9_9AGAM</name>
<dbReference type="EMBL" id="KN835142">
    <property type="protein sequence ID" value="KIK47933.1"/>
    <property type="molecule type" value="Genomic_DNA"/>
</dbReference>
<evidence type="ECO:0000256" key="1">
    <source>
        <dbReference type="SAM" id="MobiDB-lite"/>
    </source>
</evidence>
<feature type="compositionally biased region" description="Low complexity" evidence="1">
    <location>
        <begin position="81"/>
        <end position="93"/>
    </location>
</feature>
<organism evidence="2 3">
    <name type="scientific">Suillus luteus UH-Slu-Lm8-n1</name>
    <dbReference type="NCBI Taxonomy" id="930992"/>
    <lineage>
        <taxon>Eukaryota</taxon>
        <taxon>Fungi</taxon>
        <taxon>Dikarya</taxon>
        <taxon>Basidiomycota</taxon>
        <taxon>Agaricomycotina</taxon>
        <taxon>Agaricomycetes</taxon>
        <taxon>Agaricomycetidae</taxon>
        <taxon>Boletales</taxon>
        <taxon>Suillineae</taxon>
        <taxon>Suillaceae</taxon>
        <taxon>Suillus</taxon>
    </lineage>
</organism>
<gene>
    <name evidence="2" type="ORF">CY34DRAFT_798799</name>
</gene>
<dbReference type="OrthoDB" id="10538586at2759"/>
<dbReference type="InParanoid" id="A0A0D0BYM9"/>